<evidence type="ECO:0000313" key="1">
    <source>
        <dbReference type="EMBL" id="MCX2980894.1"/>
    </source>
</evidence>
<protein>
    <submittedName>
        <fullName evidence="1">DUF385 domain-containing protein</fullName>
    </submittedName>
</protein>
<dbReference type="InterPro" id="IPR012349">
    <property type="entry name" value="Split_barrel_FMN-bd"/>
</dbReference>
<dbReference type="InterPro" id="IPR004378">
    <property type="entry name" value="F420H2_quin_Rdtase"/>
</dbReference>
<name>A0ABT3THJ9_9GAMM</name>
<dbReference type="Proteomes" id="UP001143362">
    <property type="component" value="Unassembled WGS sequence"/>
</dbReference>
<evidence type="ECO:0000313" key="2">
    <source>
        <dbReference type="Proteomes" id="UP001143362"/>
    </source>
</evidence>
<keyword evidence="2" id="KW-1185">Reference proteome</keyword>
<dbReference type="EMBL" id="SHNN01000002">
    <property type="protein sequence ID" value="MCX2980894.1"/>
    <property type="molecule type" value="Genomic_DNA"/>
</dbReference>
<dbReference type="Pfam" id="PF04075">
    <property type="entry name" value="F420H2_quin_red"/>
    <property type="match status" value="1"/>
</dbReference>
<gene>
    <name evidence="1" type="ORF">EYC98_08455</name>
</gene>
<organism evidence="1 2">
    <name type="scientific">Candidatus Litorirhabdus singularis</name>
    <dbReference type="NCBI Taxonomy" id="2518993"/>
    <lineage>
        <taxon>Bacteria</taxon>
        <taxon>Pseudomonadati</taxon>
        <taxon>Pseudomonadota</taxon>
        <taxon>Gammaproteobacteria</taxon>
        <taxon>Cellvibrionales</taxon>
        <taxon>Halieaceae</taxon>
        <taxon>Candidatus Litorirhabdus</taxon>
    </lineage>
</organism>
<accession>A0ABT3THJ9</accession>
<dbReference type="Gene3D" id="2.30.110.10">
    <property type="entry name" value="Electron Transport, Fmn-binding Protein, Chain A"/>
    <property type="match status" value="1"/>
</dbReference>
<comment type="caution">
    <text evidence="1">The sequence shown here is derived from an EMBL/GenBank/DDBJ whole genome shotgun (WGS) entry which is preliminary data.</text>
</comment>
<proteinExistence type="predicted"/>
<dbReference type="RefSeq" id="WP_279244911.1">
    <property type="nucleotide sequence ID" value="NZ_SHNN01000002.1"/>
</dbReference>
<sequence length="143" mass="15824">MAFDQKKLEREFFRRLNGVVEPAVRRGIGSPGCLPAGLILLESTGFKSGQKRRTPLVAARILDHVVVSTVRGDKSFWVKNLQKKPGTKYWRGGKEQSAKAFVIMPGKQYRSPKSLPDSLRKLTDLLAPLTEKGFAFAVLAPTA</sequence>
<reference evidence="1" key="1">
    <citation type="submission" date="2019-02" db="EMBL/GenBank/DDBJ databases">
        <authorList>
            <person name="Li S.-H."/>
        </authorList>
    </citation>
    <scope>NUCLEOTIDE SEQUENCE</scope>
    <source>
        <strain evidence="1">IMCC14734</strain>
    </source>
</reference>